<feature type="transmembrane region" description="Helical" evidence="7">
    <location>
        <begin position="113"/>
        <end position="130"/>
    </location>
</feature>
<dbReference type="EMBL" id="JACONW010000088">
    <property type="protein sequence ID" value="MBC3951562.1"/>
    <property type="molecule type" value="Genomic_DNA"/>
</dbReference>
<evidence type="ECO:0000256" key="3">
    <source>
        <dbReference type="ARBA" id="ARBA00022679"/>
    </source>
</evidence>
<feature type="transmembrane region" description="Helical" evidence="7">
    <location>
        <begin position="289"/>
        <end position="310"/>
    </location>
</feature>
<dbReference type="NCBIfam" id="TIGR03025">
    <property type="entry name" value="EPS_sugtrans"/>
    <property type="match status" value="1"/>
</dbReference>
<dbReference type="InterPro" id="IPR017473">
    <property type="entry name" value="Undecaprenyl-P_gluc_Ptfrase"/>
</dbReference>
<evidence type="ECO:0000256" key="2">
    <source>
        <dbReference type="ARBA" id="ARBA00006464"/>
    </source>
</evidence>
<keyword evidence="3 9" id="KW-0808">Transferase</keyword>
<sequence>MRNPVPGILHAHQSLLSVAHRLLDLTVIVLGGYWQSQLSPGASSAEAWIQILLAVLVFHWLSEYHQMYGSWRGERILRELIKVFNYWALTFVVLLSMDYLLLNHADMPDNAQMAWFASVLAVLCGYRLLIRSVLHGLRRRGFNTRRVAIVGTGQIGVRLAKSISSAPWMGLRVLGFYDLPKPSNKGLETGPDIATDIRILGDLEQLIDDAREGRIDKVYITLALTAQPHVQELVKGLSDTTASVYLIPDVFMFELLHARSESINGLASISIFDSPMDGAWSLVKRVEDIVLSCVILSMIALPLLLIAVAIKLTSPGPVLFRQRRYGLDGRPIMVWKFRSMSVQENGEVVNQATRNDARVTPLGAFLRRTSLDELPQFFNVLRGDMSIVGPRPHAVAHNEQYRKQVSGYMLRHKVKPGITGWAQINGWRGETDTLDKMQKRVEYDLEYIERWSLWLDLKIILLTLFKGFLHKNAF</sequence>
<accession>A0ABR7B337</accession>
<gene>
    <name evidence="9" type="ORF">H8S59_17470</name>
</gene>
<dbReference type="Pfam" id="PF13727">
    <property type="entry name" value="CoA_binding_3"/>
    <property type="match status" value="1"/>
</dbReference>
<reference evidence="9 10" key="1">
    <citation type="submission" date="2020-08" db="EMBL/GenBank/DDBJ databases">
        <title>Putative novel bacterial strains isolated from necrotic wheat leaf tissues caused by Xanthomonas translucens.</title>
        <authorList>
            <person name="Tambong J.T."/>
        </authorList>
    </citation>
    <scope>NUCLEOTIDE SEQUENCE [LARGE SCALE GENOMIC DNA]</scope>
    <source>
        <strain evidence="9 10">DOAB 1069</strain>
    </source>
</reference>
<comment type="similarity">
    <text evidence="2">Belongs to the bacterial sugar transferase family.</text>
</comment>
<dbReference type="NCBIfam" id="TIGR03023">
    <property type="entry name" value="WcaJ_sugtrans"/>
    <property type="match status" value="1"/>
</dbReference>
<keyword evidence="5 7" id="KW-1133">Transmembrane helix</keyword>
<evidence type="ECO:0000256" key="5">
    <source>
        <dbReference type="ARBA" id="ARBA00022989"/>
    </source>
</evidence>
<keyword evidence="4 7" id="KW-0812">Transmembrane</keyword>
<dbReference type="EC" id="2.7.8.31" evidence="9"/>
<name>A0ABR7B337_9PSED</name>
<dbReference type="Pfam" id="PF02397">
    <property type="entry name" value="Bac_transf"/>
    <property type="match status" value="1"/>
</dbReference>
<keyword evidence="6 7" id="KW-0472">Membrane</keyword>
<evidence type="ECO:0000256" key="6">
    <source>
        <dbReference type="ARBA" id="ARBA00023136"/>
    </source>
</evidence>
<dbReference type="PANTHER" id="PTHR30576">
    <property type="entry name" value="COLANIC BIOSYNTHESIS UDP-GLUCOSE LIPID CARRIER TRANSFERASE"/>
    <property type="match status" value="1"/>
</dbReference>
<dbReference type="InterPro" id="IPR003362">
    <property type="entry name" value="Bact_transf"/>
</dbReference>
<comment type="caution">
    <text evidence="9">The sequence shown here is derived from an EMBL/GenBank/DDBJ whole genome shotgun (WGS) entry which is preliminary data.</text>
</comment>
<dbReference type="InterPro" id="IPR017475">
    <property type="entry name" value="EPS_sugar_tfrase"/>
</dbReference>
<dbReference type="RefSeq" id="WP_187522252.1">
    <property type="nucleotide sequence ID" value="NZ_JACONW010000088.1"/>
</dbReference>
<protein>
    <submittedName>
        <fullName evidence="9">Undecaprenyl-phosphate glucose phosphotransferase</fullName>
        <ecNumber evidence="9">2.7.8.31</ecNumber>
    </submittedName>
</protein>
<evidence type="ECO:0000256" key="4">
    <source>
        <dbReference type="ARBA" id="ARBA00022692"/>
    </source>
</evidence>
<proteinExistence type="inferred from homology"/>
<evidence type="ECO:0000313" key="9">
    <source>
        <dbReference type="EMBL" id="MBC3951562.1"/>
    </source>
</evidence>
<dbReference type="Gene3D" id="3.40.50.720">
    <property type="entry name" value="NAD(P)-binding Rossmann-like Domain"/>
    <property type="match status" value="1"/>
</dbReference>
<feature type="transmembrane region" description="Helical" evidence="7">
    <location>
        <begin position="83"/>
        <end position="101"/>
    </location>
</feature>
<keyword evidence="10" id="KW-1185">Reference proteome</keyword>
<feature type="transmembrane region" description="Helical" evidence="7">
    <location>
        <begin position="45"/>
        <end position="62"/>
    </location>
</feature>
<dbReference type="PANTHER" id="PTHR30576:SF21">
    <property type="entry name" value="UDP-GLUCOSE:UNDECAPRENYL-PHOSPHATE GLUCOSE-1-PHOSPHATE TRANSFERASE"/>
    <property type="match status" value="1"/>
</dbReference>
<comment type="subcellular location">
    <subcellularLocation>
        <location evidence="1">Membrane</location>
        <topology evidence="1">Multi-pass membrane protein</topology>
    </subcellularLocation>
</comment>
<evidence type="ECO:0000256" key="1">
    <source>
        <dbReference type="ARBA" id="ARBA00004141"/>
    </source>
</evidence>
<evidence type="ECO:0000256" key="7">
    <source>
        <dbReference type="SAM" id="Phobius"/>
    </source>
</evidence>
<organism evidence="9 10">
    <name type="scientific">Pseudomonas folii</name>
    <dbReference type="NCBI Taxonomy" id="2762593"/>
    <lineage>
        <taxon>Bacteria</taxon>
        <taxon>Pseudomonadati</taxon>
        <taxon>Pseudomonadota</taxon>
        <taxon>Gammaproteobacteria</taxon>
        <taxon>Pseudomonadales</taxon>
        <taxon>Pseudomonadaceae</taxon>
        <taxon>Pseudomonas</taxon>
    </lineage>
</organism>
<evidence type="ECO:0000313" key="10">
    <source>
        <dbReference type="Proteomes" id="UP000651852"/>
    </source>
</evidence>
<dbReference type="Proteomes" id="UP000651852">
    <property type="component" value="Unassembled WGS sequence"/>
</dbReference>
<feature type="domain" description="Bacterial sugar transferase" evidence="8">
    <location>
        <begin position="284"/>
        <end position="466"/>
    </location>
</feature>
<dbReference type="GO" id="GO:0089702">
    <property type="term" value="F:undecaprenyl-phosphate glucose phosphotransferase activity"/>
    <property type="evidence" value="ECO:0007669"/>
    <property type="project" value="UniProtKB-EC"/>
</dbReference>
<evidence type="ECO:0000259" key="8">
    <source>
        <dbReference type="Pfam" id="PF02397"/>
    </source>
</evidence>
<dbReference type="SUPFAM" id="SSF51735">
    <property type="entry name" value="NAD(P)-binding Rossmann-fold domains"/>
    <property type="match status" value="1"/>
</dbReference>
<dbReference type="InterPro" id="IPR036291">
    <property type="entry name" value="NAD(P)-bd_dom_sf"/>
</dbReference>